<keyword evidence="1 7" id="KW-0436">Ligase</keyword>
<dbReference type="InterPro" id="IPR022380">
    <property type="entry name" value="Glu-Q_tRNA(Asp)_Synthase"/>
</dbReference>
<dbReference type="Gene3D" id="3.40.50.620">
    <property type="entry name" value="HUPs"/>
    <property type="match status" value="1"/>
</dbReference>
<dbReference type="OrthoDB" id="9807503at2"/>
<dbReference type="HAMAP" id="MF_01428">
    <property type="entry name" value="Glu_Q_tRNA_synth"/>
    <property type="match status" value="1"/>
</dbReference>
<dbReference type="GO" id="GO:0008270">
    <property type="term" value="F:zinc ion binding"/>
    <property type="evidence" value="ECO:0007669"/>
    <property type="project" value="UniProtKB-UniRule"/>
</dbReference>
<evidence type="ECO:0000313" key="8">
    <source>
        <dbReference type="EMBL" id="ALV06568.1"/>
    </source>
</evidence>
<keyword evidence="4 7" id="KW-0862">Zinc</keyword>
<dbReference type="RefSeq" id="WP_058934823.1">
    <property type="nucleotide sequence ID" value="NZ_CP013729.1"/>
</dbReference>
<reference evidence="8 9" key="1">
    <citation type="submission" date="2015-12" db="EMBL/GenBank/DDBJ databases">
        <title>Complete genome of Roseateles depolymerans KCTC 42856.</title>
        <authorList>
            <person name="Kim K.M."/>
        </authorList>
    </citation>
    <scope>NUCLEOTIDE SEQUENCE [LARGE SCALE GENOMIC DNA]</scope>
    <source>
        <strain evidence="8 9">KCTC 42856</strain>
    </source>
</reference>
<dbReference type="InterPro" id="IPR000924">
    <property type="entry name" value="Glu/Gln-tRNA-synth"/>
</dbReference>
<dbReference type="NCBIfam" id="TIGR03838">
    <property type="entry name" value="queuosine_YadB"/>
    <property type="match status" value="1"/>
</dbReference>
<dbReference type="PATRIC" id="fig|76731.3.peg.2143"/>
<evidence type="ECO:0000313" key="9">
    <source>
        <dbReference type="Proteomes" id="UP000060699"/>
    </source>
</evidence>
<feature type="binding site" evidence="7">
    <location>
        <position position="195"/>
    </location>
    <ligand>
        <name>L-glutamate</name>
        <dbReference type="ChEBI" id="CHEBI:29985"/>
    </ligand>
</feature>
<feature type="binding site" evidence="7">
    <location>
        <position position="101"/>
    </location>
    <ligand>
        <name>Zn(2+)</name>
        <dbReference type="ChEBI" id="CHEBI:29105"/>
    </ligand>
</feature>
<dbReference type="Proteomes" id="UP000060699">
    <property type="component" value="Chromosome"/>
</dbReference>
<dbReference type="KEGG" id="rdp:RD2015_2093"/>
<dbReference type="NCBIfam" id="NF004315">
    <property type="entry name" value="PRK05710.1-4"/>
    <property type="match status" value="1"/>
</dbReference>
<feature type="short sequence motif" description="'KMSKS' region" evidence="7">
    <location>
        <begin position="251"/>
        <end position="255"/>
    </location>
</feature>
<dbReference type="GO" id="GO:0004818">
    <property type="term" value="F:glutamate-tRNA ligase activity"/>
    <property type="evidence" value="ECO:0007669"/>
    <property type="project" value="TreeGrafter"/>
</dbReference>
<keyword evidence="6 7" id="KW-0030">Aminoacyl-tRNA synthetase</keyword>
<dbReference type="GO" id="GO:0005829">
    <property type="term" value="C:cytosol"/>
    <property type="evidence" value="ECO:0007669"/>
    <property type="project" value="TreeGrafter"/>
</dbReference>
<evidence type="ECO:0000256" key="4">
    <source>
        <dbReference type="ARBA" id="ARBA00022833"/>
    </source>
</evidence>
<feature type="short sequence motif" description="'HIGH' region" evidence="7">
    <location>
        <begin position="10"/>
        <end position="20"/>
    </location>
</feature>
<evidence type="ECO:0000256" key="1">
    <source>
        <dbReference type="ARBA" id="ARBA00022598"/>
    </source>
</evidence>
<protein>
    <recommendedName>
        <fullName evidence="7">Glutamyl-Q tRNA(Asp) synthetase</fullName>
        <shortName evidence="7">Glu-Q-RSs</shortName>
        <ecNumber evidence="7">6.1.1.-</ecNumber>
    </recommendedName>
</protein>
<keyword evidence="2 7" id="KW-0479">Metal-binding</keyword>
<keyword evidence="5 7" id="KW-0067">ATP-binding</keyword>
<dbReference type="NCBIfam" id="NF004313">
    <property type="entry name" value="PRK05710.1-2"/>
    <property type="match status" value="1"/>
</dbReference>
<comment type="function">
    <text evidence="7">Catalyzes the tRNA-independent activation of glutamate in presence of ATP and the subsequent transfer of glutamate onto a tRNA(Asp). Glutamate is transferred on the 2-amino-5-(4,5-dihydroxy-2-cyclopenten-1-yl) moiety of the queuosine in the wobble position of the QUC anticodon.</text>
</comment>
<comment type="similarity">
    <text evidence="7">Belongs to the class-I aminoacyl-tRNA synthetase family. GluQ subfamily.</text>
</comment>
<dbReference type="PRINTS" id="PR00987">
    <property type="entry name" value="TRNASYNTHGLU"/>
</dbReference>
<gene>
    <name evidence="7" type="primary">gluQ</name>
    <name evidence="8" type="ORF">RD2015_2093</name>
</gene>
<comment type="cofactor">
    <cofactor evidence="7">
        <name>Zn(2+)</name>
        <dbReference type="ChEBI" id="CHEBI:29105"/>
    </cofactor>
    <text evidence="7">Binds 1 zinc ion per subunit.</text>
</comment>
<dbReference type="EMBL" id="CP013729">
    <property type="protein sequence ID" value="ALV06568.1"/>
    <property type="molecule type" value="Genomic_DNA"/>
</dbReference>
<evidence type="ECO:0000256" key="6">
    <source>
        <dbReference type="ARBA" id="ARBA00023146"/>
    </source>
</evidence>
<feature type="binding site" evidence="7">
    <location>
        <begin position="7"/>
        <end position="11"/>
    </location>
    <ligand>
        <name>L-glutamate</name>
        <dbReference type="ChEBI" id="CHEBI:29985"/>
    </ligand>
</feature>
<keyword evidence="9" id="KW-1185">Reference proteome</keyword>
<dbReference type="NCBIfam" id="NF004314">
    <property type="entry name" value="PRK05710.1-3"/>
    <property type="match status" value="1"/>
</dbReference>
<dbReference type="GO" id="GO:0005524">
    <property type="term" value="F:ATP binding"/>
    <property type="evidence" value="ECO:0007669"/>
    <property type="project" value="UniProtKB-KW"/>
</dbReference>
<evidence type="ECO:0000256" key="5">
    <source>
        <dbReference type="ARBA" id="ARBA00022840"/>
    </source>
</evidence>
<feature type="binding site" evidence="7">
    <location>
        <position position="131"/>
    </location>
    <ligand>
        <name>Zn(2+)</name>
        <dbReference type="ChEBI" id="CHEBI:29105"/>
    </ligand>
</feature>
<feature type="binding site" evidence="7">
    <location>
        <position position="43"/>
    </location>
    <ligand>
        <name>L-glutamate</name>
        <dbReference type="ChEBI" id="CHEBI:29985"/>
    </ligand>
</feature>
<dbReference type="Pfam" id="PF00749">
    <property type="entry name" value="tRNA-synt_1c"/>
    <property type="match status" value="2"/>
</dbReference>
<dbReference type="InterPro" id="IPR014729">
    <property type="entry name" value="Rossmann-like_a/b/a_fold"/>
</dbReference>
<feature type="binding site" evidence="7">
    <location>
        <position position="254"/>
    </location>
    <ligand>
        <name>ATP</name>
        <dbReference type="ChEBI" id="CHEBI:30616"/>
    </ligand>
</feature>
<feature type="binding site" evidence="7">
    <location>
        <position position="127"/>
    </location>
    <ligand>
        <name>Zn(2+)</name>
        <dbReference type="ChEBI" id="CHEBI:29105"/>
    </ligand>
</feature>
<dbReference type="STRING" id="76731.RD2015_2093"/>
<dbReference type="PANTHER" id="PTHR43311:SF1">
    <property type="entry name" value="GLUTAMYL-Q TRNA(ASP) SYNTHETASE"/>
    <property type="match status" value="1"/>
</dbReference>
<organism evidence="8 9">
    <name type="scientific">Roseateles depolymerans</name>
    <dbReference type="NCBI Taxonomy" id="76731"/>
    <lineage>
        <taxon>Bacteria</taxon>
        <taxon>Pseudomonadati</taxon>
        <taxon>Pseudomonadota</taxon>
        <taxon>Betaproteobacteria</taxon>
        <taxon>Burkholderiales</taxon>
        <taxon>Sphaerotilaceae</taxon>
        <taxon>Roseateles</taxon>
    </lineage>
</organism>
<dbReference type="InterPro" id="IPR020058">
    <property type="entry name" value="Glu/Gln-tRNA-synth_Ib_cat-dom"/>
</dbReference>
<dbReference type="SUPFAM" id="SSF52374">
    <property type="entry name" value="Nucleotidylyl transferase"/>
    <property type="match status" value="1"/>
</dbReference>
<evidence type="ECO:0000256" key="3">
    <source>
        <dbReference type="ARBA" id="ARBA00022741"/>
    </source>
</evidence>
<proteinExistence type="inferred from homology"/>
<dbReference type="EC" id="6.1.1.-" evidence="7"/>
<evidence type="ECO:0000256" key="2">
    <source>
        <dbReference type="ARBA" id="ARBA00022723"/>
    </source>
</evidence>
<sequence length="317" mass="34811">MRPYRGRFAPSPTGPLHEGSLVAALASWLDARAHGGQWLVRIEDVDRPRCPPGTDALILSQLHQAGLRPDEPPVWQSAAAQELRYQQALESLAAQRWAYPCACSRKDIAQALQAQGEARERHGELVYPGTCRCGLRGREARAWRLLSTTEPGAGQCEGQDLTLSWEDRRLGVQQQNLTREVGDFVLLRADGLWAYQLAVVVDDGWQGITDVVRGEDLADNTPRQIRLQQLLGLPQPRYLHTPLVLGDNGEKLSKQNGAQALDLSDPVGALLRAAARLGLGLGLGLDRDLSGGRRFTVPEVLASAVAAWRDKVGLRHW</sequence>
<feature type="binding site" evidence="7">
    <location>
        <position position="213"/>
    </location>
    <ligand>
        <name>L-glutamate</name>
        <dbReference type="ChEBI" id="CHEBI:29985"/>
    </ligand>
</feature>
<dbReference type="PANTHER" id="PTHR43311">
    <property type="entry name" value="GLUTAMATE--TRNA LIGASE"/>
    <property type="match status" value="1"/>
</dbReference>
<feature type="binding site" evidence="7">
    <location>
        <position position="103"/>
    </location>
    <ligand>
        <name>Zn(2+)</name>
        <dbReference type="ChEBI" id="CHEBI:29105"/>
    </ligand>
</feature>
<dbReference type="GO" id="GO:0006400">
    <property type="term" value="P:tRNA modification"/>
    <property type="evidence" value="ECO:0007669"/>
    <property type="project" value="InterPro"/>
</dbReference>
<accession>A0A0U3CCV5</accession>
<dbReference type="AlphaFoldDB" id="A0A0U3CCV5"/>
<dbReference type="GO" id="GO:0006424">
    <property type="term" value="P:glutamyl-tRNA aminoacylation"/>
    <property type="evidence" value="ECO:0007669"/>
    <property type="project" value="InterPro"/>
</dbReference>
<keyword evidence="3 7" id="KW-0547">Nucleotide-binding</keyword>
<evidence type="ECO:0000256" key="7">
    <source>
        <dbReference type="HAMAP-Rule" id="MF_01428"/>
    </source>
</evidence>
<dbReference type="InterPro" id="IPR049940">
    <property type="entry name" value="GluQ/Sye"/>
</dbReference>
<name>A0A0U3CCV5_9BURK</name>